<feature type="domain" description="Glycylpeptide N-tetradecanoyltransferase N-terminal" evidence="8">
    <location>
        <begin position="201"/>
        <end position="359"/>
    </location>
</feature>
<organism evidence="10 11">
    <name type="scientific">Cyclotella cryptica</name>
    <dbReference type="NCBI Taxonomy" id="29204"/>
    <lineage>
        <taxon>Eukaryota</taxon>
        <taxon>Sar</taxon>
        <taxon>Stramenopiles</taxon>
        <taxon>Ochrophyta</taxon>
        <taxon>Bacillariophyta</taxon>
        <taxon>Coscinodiscophyceae</taxon>
        <taxon>Thalassiosirophycidae</taxon>
        <taxon>Stephanodiscales</taxon>
        <taxon>Stephanodiscaceae</taxon>
        <taxon>Cyclotella</taxon>
    </lineage>
</organism>
<dbReference type="Pfam" id="PF01233">
    <property type="entry name" value="NMT"/>
    <property type="match status" value="1"/>
</dbReference>
<evidence type="ECO:0000256" key="5">
    <source>
        <dbReference type="RuleBase" id="RU000586"/>
    </source>
</evidence>
<dbReference type="InterPro" id="IPR022676">
    <property type="entry name" value="NMT_N"/>
</dbReference>
<evidence type="ECO:0000313" key="10">
    <source>
        <dbReference type="EMBL" id="KAL3779985.1"/>
    </source>
</evidence>
<evidence type="ECO:0000313" key="11">
    <source>
        <dbReference type="Proteomes" id="UP001516023"/>
    </source>
</evidence>
<proteinExistence type="inferred from homology"/>
<evidence type="ECO:0000256" key="6">
    <source>
        <dbReference type="RuleBase" id="RU004178"/>
    </source>
</evidence>
<protein>
    <recommendedName>
        <fullName evidence="2 5">Glycylpeptide N-tetradecanoyltransferase</fullName>
        <ecNumber evidence="2 5">2.3.1.97</ecNumber>
    </recommendedName>
</protein>
<dbReference type="SUPFAM" id="SSF55729">
    <property type="entry name" value="Acyl-CoA N-acyltransferases (Nat)"/>
    <property type="match status" value="2"/>
</dbReference>
<dbReference type="PROSITE" id="PS00976">
    <property type="entry name" value="NMT_2"/>
    <property type="match status" value="1"/>
</dbReference>
<accession>A0ABD3P0H3</accession>
<reference evidence="10 11" key="1">
    <citation type="journal article" date="2020" name="G3 (Bethesda)">
        <title>Improved Reference Genome for Cyclotella cryptica CCMP332, a Model for Cell Wall Morphogenesis, Salinity Adaptation, and Lipid Production in Diatoms (Bacillariophyta).</title>
        <authorList>
            <person name="Roberts W.R."/>
            <person name="Downey K.M."/>
            <person name="Ruck E.C."/>
            <person name="Traller J.C."/>
            <person name="Alverson A.J."/>
        </authorList>
    </citation>
    <scope>NUCLEOTIDE SEQUENCE [LARGE SCALE GENOMIC DNA]</scope>
    <source>
        <strain evidence="10 11">CCMP332</strain>
    </source>
</reference>
<dbReference type="GO" id="GO:0004379">
    <property type="term" value="F:glycylpeptide N-tetradecanoyltransferase activity"/>
    <property type="evidence" value="ECO:0007669"/>
    <property type="project" value="UniProtKB-EC"/>
</dbReference>
<dbReference type="Pfam" id="PF02799">
    <property type="entry name" value="NMT_C"/>
    <property type="match status" value="1"/>
</dbReference>
<sequence length="556" mass="62994">MGPIKGINTGVGREKMTLGAYEWYRTKLCRKGEKDSTVATIGLGRHHHHHRTLPTALARHSFYLLTMSNDPDPPHPSTKDDTNDDDADNRDEEAAEILSDLLQNQASVSTGKSNGTQVGEAQQAALQQLIRQQEPSAVLNQQSVRALLDAMGGDSRGDAVGEGGKKHMFWDTQPMLKSDDANDKSSKPQTAEPDPNWHKPIIPNKDKSELRAEPYNMPKGFEWIQVDITNPEECSEIYDLLYQNYVEDDGCTFRFDYSRDFLKWALTPPGYRKEFHLGVRSTKSHRLMALITAIPARVRVHGVEMEAAEVNFLCVHKKLRSKRLAPVLIKEITRRVNHTGVFQAVYTAGVVLPGHVASCRYYHRTLDVRKLVEIGFTRVNERMTMARMQKLYKLPMDTCTPGLRPMVPEDVPAAYQLVSKYLEKFKLAIVFSEEEFAHWLLPRKGVVSSFVVVKEGTGQVTDFCSYYHLHSSHSTLFAGYSFYNVATTVDLNELMRDCLILAKNEGLDVFNALNLMENDRFLHDLKFGMGDGNLQYYIYNWFCPTMDHGDVGIVLL</sequence>
<dbReference type="PANTHER" id="PTHR11377">
    <property type="entry name" value="N-MYRISTOYL TRANSFERASE"/>
    <property type="match status" value="1"/>
</dbReference>
<dbReference type="EC" id="2.3.1.97" evidence="2 5"/>
<evidence type="ECO:0000259" key="9">
    <source>
        <dbReference type="Pfam" id="PF02799"/>
    </source>
</evidence>
<dbReference type="PROSITE" id="PS00975">
    <property type="entry name" value="NMT_1"/>
    <property type="match status" value="1"/>
</dbReference>
<feature type="region of interest" description="Disordered" evidence="7">
    <location>
        <begin position="175"/>
        <end position="209"/>
    </location>
</feature>
<keyword evidence="4 5" id="KW-0012">Acyltransferase</keyword>
<feature type="domain" description="Glycylpeptide N-tetradecanoyltransferase C-terminal" evidence="9">
    <location>
        <begin position="373"/>
        <end position="547"/>
    </location>
</feature>
<keyword evidence="3 5" id="KW-0808">Transferase</keyword>
<dbReference type="Proteomes" id="UP001516023">
    <property type="component" value="Unassembled WGS sequence"/>
</dbReference>
<dbReference type="AlphaFoldDB" id="A0ABD3P0H3"/>
<evidence type="ECO:0000256" key="7">
    <source>
        <dbReference type="SAM" id="MobiDB-lite"/>
    </source>
</evidence>
<dbReference type="InterPro" id="IPR022678">
    <property type="entry name" value="NMT_CS"/>
</dbReference>
<evidence type="ECO:0000259" key="8">
    <source>
        <dbReference type="Pfam" id="PF01233"/>
    </source>
</evidence>
<comment type="caution">
    <text evidence="10">The sequence shown here is derived from an EMBL/GenBank/DDBJ whole genome shotgun (WGS) entry which is preliminary data.</text>
</comment>
<name>A0ABD3P0H3_9STRA</name>
<comment type="catalytic activity">
    <reaction evidence="5">
        <text>N-terminal glycyl-[protein] + tetradecanoyl-CoA = N-tetradecanoylglycyl-[protein] + CoA + H(+)</text>
        <dbReference type="Rhea" id="RHEA:15521"/>
        <dbReference type="Rhea" id="RHEA-COMP:12666"/>
        <dbReference type="Rhea" id="RHEA-COMP:12667"/>
        <dbReference type="ChEBI" id="CHEBI:15378"/>
        <dbReference type="ChEBI" id="CHEBI:57287"/>
        <dbReference type="ChEBI" id="CHEBI:57385"/>
        <dbReference type="ChEBI" id="CHEBI:64723"/>
        <dbReference type="ChEBI" id="CHEBI:133050"/>
        <dbReference type="EC" id="2.3.1.97"/>
    </reaction>
</comment>
<dbReference type="EMBL" id="JABMIG020000367">
    <property type="protein sequence ID" value="KAL3779985.1"/>
    <property type="molecule type" value="Genomic_DNA"/>
</dbReference>
<evidence type="ECO:0000256" key="1">
    <source>
        <dbReference type="ARBA" id="ARBA00009469"/>
    </source>
</evidence>
<evidence type="ECO:0000256" key="2">
    <source>
        <dbReference type="ARBA" id="ARBA00012923"/>
    </source>
</evidence>
<dbReference type="PANTHER" id="PTHR11377:SF5">
    <property type="entry name" value="GLYCYLPEPTIDE N-TETRADECANOYLTRANSFERASE"/>
    <property type="match status" value="1"/>
</dbReference>
<dbReference type="InterPro" id="IPR016181">
    <property type="entry name" value="Acyl_CoA_acyltransferase"/>
</dbReference>
<dbReference type="Gene3D" id="3.40.630.170">
    <property type="match status" value="1"/>
</dbReference>
<dbReference type="InterPro" id="IPR000903">
    <property type="entry name" value="NMT"/>
</dbReference>
<evidence type="ECO:0000256" key="4">
    <source>
        <dbReference type="ARBA" id="ARBA00023315"/>
    </source>
</evidence>
<feature type="region of interest" description="Disordered" evidence="7">
    <location>
        <begin position="66"/>
        <end position="88"/>
    </location>
</feature>
<comment type="similarity">
    <text evidence="1 6">Belongs to the NMT family.</text>
</comment>
<evidence type="ECO:0000256" key="3">
    <source>
        <dbReference type="ARBA" id="ARBA00022679"/>
    </source>
</evidence>
<comment type="function">
    <text evidence="5">Adds a myristoyl group to the N-terminal glycine residue of certain cellular proteins.</text>
</comment>
<keyword evidence="11" id="KW-1185">Reference proteome</keyword>
<gene>
    <name evidence="10" type="ORF">HJC23_007084</name>
</gene>
<dbReference type="InterPro" id="IPR022677">
    <property type="entry name" value="NMT_C"/>
</dbReference>
<feature type="compositionally biased region" description="Basic and acidic residues" evidence="7">
    <location>
        <begin position="177"/>
        <end position="186"/>
    </location>
</feature>
<dbReference type="FunFam" id="3.40.630.170:FF:000003">
    <property type="entry name" value="Glycylpeptide N-tetradecanoyltransferase"/>
    <property type="match status" value="1"/>
</dbReference>